<dbReference type="PRINTS" id="PR01607">
    <property type="entry name" value="APYRASEFAMLY"/>
</dbReference>
<feature type="domain" description="5'-Nucleotidase C-terminal" evidence="1">
    <location>
        <begin position="78"/>
        <end position="213"/>
    </location>
</feature>
<dbReference type="Gene3D" id="3.90.780.10">
    <property type="entry name" value="5'-Nucleotidase, C-terminal domain"/>
    <property type="match status" value="1"/>
</dbReference>
<dbReference type="InterPro" id="IPR006179">
    <property type="entry name" value="5_nucleotidase/apyrase"/>
</dbReference>
<dbReference type="Pfam" id="PF02872">
    <property type="entry name" value="5_nucleotid_C"/>
    <property type="match status" value="1"/>
</dbReference>
<gene>
    <name evidence="2" type="ORF">GGR31_000958</name>
</gene>
<protein>
    <submittedName>
        <fullName evidence="2">2',3'-cyclic-nucleotide 2'-phosphodiesterase (5'-nucleotidase family)</fullName>
    </submittedName>
</protein>
<dbReference type="InterPro" id="IPR008334">
    <property type="entry name" value="5'-Nucleotdase_C"/>
</dbReference>
<evidence type="ECO:0000313" key="2">
    <source>
        <dbReference type="EMBL" id="MDR6300327.1"/>
    </source>
</evidence>
<evidence type="ECO:0000313" key="3">
    <source>
        <dbReference type="Proteomes" id="UP001257659"/>
    </source>
</evidence>
<keyword evidence="3" id="KW-1185">Reference proteome</keyword>
<dbReference type="PANTHER" id="PTHR11575:SF24">
    <property type="entry name" value="5'-NUCLEOTIDASE"/>
    <property type="match status" value="1"/>
</dbReference>
<organism evidence="2 3">
    <name type="scientific">Mesonia maritima</name>
    <dbReference type="NCBI Taxonomy" id="1793873"/>
    <lineage>
        <taxon>Bacteria</taxon>
        <taxon>Pseudomonadati</taxon>
        <taxon>Bacteroidota</taxon>
        <taxon>Flavobacteriia</taxon>
        <taxon>Flavobacteriales</taxon>
        <taxon>Flavobacteriaceae</taxon>
        <taxon>Mesonia</taxon>
    </lineage>
</organism>
<reference evidence="2 3" key="1">
    <citation type="submission" date="2023-07" db="EMBL/GenBank/DDBJ databases">
        <title>Genomic Encyclopedia of Type Strains, Phase IV (KMG-IV): sequencing the most valuable type-strain genomes for metagenomic binning, comparative biology and taxonomic classification.</title>
        <authorList>
            <person name="Goeker M."/>
        </authorList>
    </citation>
    <scope>NUCLEOTIDE SEQUENCE [LARGE SCALE GENOMIC DNA]</scope>
    <source>
        <strain evidence="2 3">DSM 102814</strain>
    </source>
</reference>
<dbReference type="Proteomes" id="UP001257659">
    <property type="component" value="Unassembled WGS sequence"/>
</dbReference>
<dbReference type="PROSITE" id="PS51257">
    <property type="entry name" value="PROKAR_LIPOPROTEIN"/>
    <property type="match status" value="1"/>
</dbReference>
<name>A0ABU1K5P9_9FLAO</name>
<sequence length="251" mass="28404">MKKIFFYTLLLLIGVSCKEENLKVSKITGEQIAIDTSLTSNESLDEFIAPFAENIEKEMNSVLAYAAYDLDKTDGKFNTAIGNMEADAVKEMLNPILLKRINDTLDAVLLNYGGIRSTIAKGKITTKTAYDIMPFENEAVVVQLNANTIRALFNYLAENKVAHPIAGMQLILKENGEIEKALVQNKPLDSTKNYLIATNNYLQQGGDNMDFFSKADTIYEMDYKLRNLFIDYFKKHDTIAPKRDERFIKLN</sequence>
<dbReference type="EMBL" id="JAVDQA010000002">
    <property type="protein sequence ID" value="MDR6300327.1"/>
    <property type="molecule type" value="Genomic_DNA"/>
</dbReference>
<evidence type="ECO:0000259" key="1">
    <source>
        <dbReference type="Pfam" id="PF02872"/>
    </source>
</evidence>
<accession>A0ABU1K5P9</accession>
<dbReference type="SUPFAM" id="SSF55816">
    <property type="entry name" value="5'-nucleotidase (syn. UDP-sugar hydrolase), C-terminal domain"/>
    <property type="match status" value="1"/>
</dbReference>
<dbReference type="InterPro" id="IPR036907">
    <property type="entry name" value="5'-Nucleotdase_C_sf"/>
</dbReference>
<dbReference type="RefSeq" id="WP_309727238.1">
    <property type="nucleotide sequence ID" value="NZ_JAVDQA010000002.1"/>
</dbReference>
<dbReference type="PANTHER" id="PTHR11575">
    <property type="entry name" value="5'-NUCLEOTIDASE-RELATED"/>
    <property type="match status" value="1"/>
</dbReference>
<proteinExistence type="predicted"/>
<comment type="caution">
    <text evidence="2">The sequence shown here is derived from an EMBL/GenBank/DDBJ whole genome shotgun (WGS) entry which is preliminary data.</text>
</comment>